<protein>
    <submittedName>
        <fullName evidence="2">FlgN family protein</fullName>
    </submittedName>
    <submittedName>
        <fullName evidence="3">FlgN protein</fullName>
    </submittedName>
</protein>
<comment type="caution">
    <text evidence="2">The sequence shown here is derived from an EMBL/GenBank/DDBJ whole genome shotgun (WGS) entry which is preliminary data.</text>
</comment>
<dbReference type="AlphaFoldDB" id="A0A150FN86"/>
<sequence>MDKHITTLMDISEKKHILLLEIYELTKLQESYIKNEDDNSLLDIIQKKQTRIDEINDLDKQFYDLYSKLKKELGVDSLEDIKGDYPKLKKLKNIVSDIMFVLEKISILEKENEKKLKIEMDKIKTQMKSINTTIKANKGYNTKYNYVQGIFVDNKK</sequence>
<dbReference type="RefSeq" id="WP_066067583.1">
    <property type="nucleotide sequence ID" value="NZ_FRBG01000010.1"/>
</dbReference>
<dbReference type="InterPro" id="IPR007809">
    <property type="entry name" value="FlgN-like"/>
</dbReference>
<name>A0A150FN86_CLOPD</name>
<keyword evidence="1" id="KW-1005">Bacterial flagellum biogenesis</keyword>
<keyword evidence="5" id="KW-1185">Reference proteome</keyword>
<accession>A0A150FN86</accession>
<evidence type="ECO:0000313" key="2">
    <source>
        <dbReference type="EMBL" id="KXZ39066.1"/>
    </source>
</evidence>
<dbReference type="SUPFAM" id="SSF140566">
    <property type="entry name" value="FlgN-like"/>
    <property type="match status" value="1"/>
</dbReference>
<evidence type="ECO:0000256" key="1">
    <source>
        <dbReference type="ARBA" id="ARBA00022795"/>
    </source>
</evidence>
<proteinExistence type="predicted"/>
<gene>
    <name evidence="2" type="ORF">JWYL7_0141</name>
    <name evidence="3" type="ORF">SAMN05661008_01386</name>
</gene>
<reference evidence="3 5" key="2">
    <citation type="submission" date="2016-11" db="EMBL/GenBank/DDBJ databases">
        <authorList>
            <person name="Varghese N."/>
            <person name="Submissions S."/>
        </authorList>
    </citation>
    <scope>NUCLEOTIDE SEQUENCE [LARGE SCALE GENOMIC DNA]</scope>
    <source>
        <strain evidence="3 5">DSM 7308</strain>
    </source>
</reference>
<evidence type="ECO:0000313" key="5">
    <source>
        <dbReference type="Proteomes" id="UP000323392"/>
    </source>
</evidence>
<dbReference type="GO" id="GO:0044780">
    <property type="term" value="P:bacterial-type flagellum assembly"/>
    <property type="evidence" value="ECO:0007669"/>
    <property type="project" value="InterPro"/>
</dbReference>
<dbReference type="InterPro" id="IPR036679">
    <property type="entry name" value="FlgN-like_sf"/>
</dbReference>
<dbReference type="Proteomes" id="UP000323392">
    <property type="component" value="Unassembled WGS sequence"/>
</dbReference>
<dbReference type="PATRIC" id="fig|1121328.3.peg.139"/>
<dbReference type="Gene3D" id="1.20.58.300">
    <property type="entry name" value="FlgN-like"/>
    <property type="match status" value="1"/>
</dbReference>
<dbReference type="Proteomes" id="UP000092605">
    <property type="component" value="Unassembled WGS sequence"/>
</dbReference>
<dbReference type="OrthoDB" id="1953905at2"/>
<organism evidence="2 4">
    <name type="scientific">Alkalithermobacter thermoalcaliphilus JW-YL-7 = DSM 7308</name>
    <dbReference type="NCBI Taxonomy" id="1121328"/>
    <lineage>
        <taxon>Bacteria</taxon>
        <taxon>Bacillati</taxon>
        <taxon>Bacillota</taxon>
        <taxon>Clostridia</taxon>
        <taxon>Peptostreptococcales</taxon>
        <taxon>Tepidibacteraceae</taxon>
        <taxon>Alkalithermobacter</taxon>
    </lineage>
</organism>
<evidence type="ECO:0000313" key="4">
    <source>
        <dbReference type="Proteomes" id="UP000092605"/>
    </source>
</evidence>
<reference evidence="2 4" key="1">
    <citation type="submission" date="2016-02" db="EMBL/GenBank/DDBJ databases">
        <title>Draft genome sequence for Clostridium paradoxum JW-YL-7.</title>
        <authorList>
            <person name="Utturkar S.M."/>
            <person name="Lancaster A."/>
            <person name="Poole F.L."/>
            <person name="Adams M.W."/>
            <person name="Brown S.D."/>
        </authorList>
    </citation>
    <scope>NUCLEOTIDE SEQUENCE [LARGE SCALE GENOMIC DNA]</scope>
    <source>
        <strain evidence="2 4">JW-YL-7</strain>
    </source>
</reference>
<dbReference type="EMBL" id="LSFY01000001">
    <property type="protein sequence ID" value="KXZ39066.1"/>
    <property type="molecule type" value="Genomic_DNA"/>
</dbReference>
<evidence type="ECO:0000313" key="3">
    <source>
        <dbReference type="EMBL" id="SHL06140.1"/>
    </source>
</evidence>
<dbReference type="Pfam" id="PF05130">
    <property type="entry name" value="FlgN"/>
    <property type="match status" value="1"/>
</dbReference>
<dbReference type="STRING" id="1121328.JWYL7_0141"/>
<dbReference type="EMBL" id="FRBG01000010">
    <property type="protein sequence ID" value="SHL06140.1"/>
    <property type="molecule type" value="Genomic_DNA"/>
</dbReference>